<feature type="signal peptide" evidence="2">
    <location>
        <begin position="1"/>
        <end position="27"/>
    </location>
</feature>
<feature type="region of interest" description="Disordered" evidence="1">
    <location>
        <begin position="161"/>
        <end position="215"/>
    </location>
</feature>
<evidence type="ECO:0000313" key="6">
    <source>
        <dbReference type="Proteomes" id="UP001597304"/>
    </source>
</evidence>
<dbReference type="InterPro" id="IPR025392">
    <property type="entry name" value="DUF4124"/>
</dbReference>
<dbReference type="InterPro" id="IPR036249">
    <property type="entry name" value="Thioredoxin-like_sf"/>
</dbReference>
<dbReference type="CDD" id="cd02976">
    <property type="entry name" value="NrdH"/>
    <property type="match status" value="1"/>
</dbReference>
<dbReference type="Gene3D" id="3.40.30.10">
    <property type="entry name" value="Glutaredoxin"/>
    <property type="match status" value="1"/>
</dbReference>
<dbReference type="Pfam" id="PF13511">
    <property type="entry name" value="DUF4124"/>
    <property type="match status" value="1"/>
</dbReference>
<dbReference type="Proteomes" id="UP001597304">
    <property type="component" value="Unassembled WGS sequence"/>
</dbReference>
<organism evidence="5 6">
    <name type="scientific">Ottowia flava</name>
    <dbReference type="NCBI Taxonomy" id="2675430"/>
    <lineage>
        <taxon>Bacteria</taxon>
        <taxon>Pseudomonadati</taxon>
        <taxon>Pseudomonadota</taxon>
        <taxon>Betaproteobacteria</taxon>
        <taxon>Burkholderiales</taxon>
        <taxon>Comamonadaceae</taxon>
        <taxon>Ottowia</taxon>
    </lineage>
</organism>
<evidence type="ECO:0000259" key="4">
    <source>
        <dbReference type="Pfam" id="PF13511"/>
    </source>
</evidence>
<evidence type="ECO:0000259" key="3">
    <source>
        <dbReference type="Pfam" id="PF00462"/>
    </source>
</evidence>
<accession>A0ABW4KY37</accession>
<dbReference type="Pfam" id="PF00462">
    <property type="entry name" value="Glutaredoxin"/>
    <property type="match status" value="1"/>
</dbReference>
<feature type="domain" description="Glutaredoxin" evidence="3">
    <location>
        <begin position="81"/>
        <end position="137"/>
    </location>
</feature>
<dbReference type="RefSeq" id="WP_147914332.1">
    <property type="nucleotide sequence ID" value="NZ_JBHUEJ010000033.1"/>
</dbReference>
<proteinExistence type="predicted"/>
<evidence type="ECO:0000256" key="1">
    <source>
        <dbReference type="SAM" id="MobiDB-lite"/>
    </source>
</evidence>
<feature type="domain" description="DUF4124" evidence="4">
    <location>
        <begin position="16"/>
        <end position="63"/>
    </location>
</feature>
<reference evidence="6" key="1">
    <citation type="journal article" date="2019" name="Int. J. Syst. Evol. Microbiol.">
        <title>The Global Catalogue of Microorganisms (GCM) 10K type strain sequencing project: providing services to taxonomists for standard genome sequencing and annotation.</title>
        <authorList>
            <consortium name="The Broad Institute Genomics Platform"/>
            <consortium name="The Broad Institute Genome Sequencing Center for Infectious Disease"/>
            <person name="Wu L."/>
            <person name="Ma J."/>
        </authorList>
    </citation>
    <scope>NUCLEOTIDE SEQUENCE [LARGE SCALE GENOMIC DNA]</scope>
    <source>
        <strain evidence="6">LMG 29247</strain>
    </source>
</reference>
<sequence>MLHPSSSRFVSAAACAALALLASAASAQVYRSVGPDGRVVYSDKPPAANAREAAPTAAGGTPASGGALPYQLNQTAQRYPVTLYSGSACAPCNSGRNLLVQRGVPFTEKTVESNNDIEALQRRAGDTNLPVLTIGGQRLSGFSDAEWTQYLDAAGYPKTSQLPASYRRPTASPLAPASAARAPAAGPAADASAAAPAAPSVAPARDASNPAGIRF</sequence>
<dbReference type="InterPro" id="IPR002109">
    <property type="entry name" value="Glutaredoxin"/>
</dbReference>
<keyword evidence="2" id="KW-0732">Signal</keyword>
<name>A0ABW4KY37_9BURK</name>
<comment type="caution">
    <text evidence="5">The sequence shown here is derived from an EMBL/GenBank/DDBJ whole genome shotgun (WGS) entry which is preliminary data.</text>
</comment>
<evidence type="ECO:0000313" key="5">
    <source>
        <dbReference type="EMBL" id="MFD1711716.1"/>
    </source>
</evidence>
<gene>
    <name evidence="5" type="ORF">ACFSF0_13950</name>
</gene>
<feature type="chain" id="PRO_5045772549" evidence="2">
    <location>
        <begin position="28"/>
        <end position="215"/>
    </location>
</feature>
<dbReference type="PROSITE" id="PS51354">
    <property type="entry name" value="GLUTAREDOXIN_2"/>
    <property type="match status" value="1"/>
</dbReference>
<keyword evidence="6" id="KW-1185">Reference proteome</keyword>
<dbReference type="SUPFAM" id="SSF52833">
    <property type="entry name" value="Thioredoxin-like"/>
    <property type="match status" value="1"/>
</dbReference>
<evidence type="ECO:0000256" key="2">
    <source>
        <dbReference type="SAM" id="SignalP"/>
    </source>
</evidence>
<feature type="compositionally biased region" description="Low complexity" evidence="1">
    <location>
        <begin position="171"/>
        <end position="208"/>
    </location>
</feature>
<dbReference type="EMBL" id="JBHUEJ010000033">
    <property type="protein sequence ID" value="MFD1711716.1"/>
    <property type="molecule type" value="Genomic_DNA"/>
</dbReference>
<protein>
    <submittedName>
        <fullName evidence="5">DUF4124 domain-containing protein</fullName>
    </submittedName>
</protein>